<dbReference type="AlphaFoldDB" id="A0A0V1GWT0"/>
<comment type="caution">
    <text evidence="1">The sequence shown here is derived from an EMBL/GenBank/DDBJ whole genome shotgun (WGS) entry which is preliminary data.</text>
</comment>
<evidence type="ECO:0000313" key="2">
    <source>
        <dbReference type="Proteomes" id="UP000055024"/>
    </source>
</evidence>
<dbReference type="Proteomes" id="UP000055024">
    <property type="component" value="Unassembled WGS sequence"/>
</dbReference>
<organism evidence="1 2">
    <name type="scientific">Trichinella zimbabwensis</name>
    <dbReference type="NCBI Taxonomy" id="268475"/>
    <lineage>
        <taxon>Eukaryota</taxon>
        <taxon>Metazoa</taxon>
        <taxon>Ecdysozoa</taxon>
        <taxon>Nematoda</taxon>
        <taxon>Enoplea</taxon>
        <taxon>Dorylaimia</taxon>
        <taxon>Trichinellida</taxon>
        <taxon>Trichinellidae</taxon>
        <taxon>Trichinella</taxon>
    </lineage>
</organism>
<evidence type="ECO:0000313" key="1">
    <source>
        <dbReference type="EMBL" id="KRZ02764.1"/>
    </source>
</evidence>
<proteinExistence type="predicted"/>
<sequence length="72" mass="7811">MHFGRRLCTKLLSVLNAGKWSDVHCSLDAAASSRIAGIDFASSADRFLNMQTLCNASVNGCGDRRMELIPLP</sequence>
<keyword evidence="2" id="KW-1185">Reference proteome</keyword>
<protein>
    <submittedName>
        <fullName evidence="1">Uncharacterized protein</fullName>
    </submittedName>
</protein>
<dbReference type="EMBL" id="JYDP01000216">
    <property type="protein sequence ID" value="KRZ02764.1"/>
    <property type="molecule type" value="Genomic_DNA"/>
</dbReference>
<name>A0A0V1GWT0_9BILA</name>
<reference evidence="1 2" key="1">
    <citation type="submission" date="2015-01" db="EMBL/GenBank/DDBJ databases">
        <title>Evolution of Trichinella species and genotypes.</title>
        <authorList>
            <person name="Korhonen P.K."/>
            <person name="Edoardo P."/>
            <person name="Giuseppe L.R."/>
            <person name="Gasser R.B."/>
        </authorList>
    </citation>
    <scope>NUCLEOTIDE SEQUENCE [LARGE SCALE GENOMIC DNA]</scope>
    <source>
        <strain evidence="1">ISS1029</strain>
    </source>
</reference>
<gene>
    <name evidence="1" type="ORF">T11_18488</name>
</gene>
<accession>A0A0V1GWT0</accession>